<feature type="domain" description="Peptidase C14 caspase" evidence="2">
    <location>
        <begin position="34"/>
        <end position="189"/>
    </location>
</feature>
<proteinExistence type="predicted"/>
<dbReference type="GO" id="GO:0006508">
    <property type="term" value="P:proteolysis"/>
    <property type="evidence" value="ECO:0007669"/>
    <property type="project" value="InterPro"/>
</dbReference>
<keyword evidence="1" id="KW-0175">Coiled coil</keyword>
<dbReference type="Pfam" id="PF00656">
    <property type="entry name" value="Peptidase_C14"/>
    <property type="match status" value="1"/>
</dbReference>
<dbReference type="PANTHER" id="PTHR22576">
    <property type="entry name" value="MUCOSA ASSOCIATED LYMPHOID TISSUE LYMPHOMA TRANSLOCATION PROTEIN 1/PARACASPASE"/>
    <property type="match status" value="1"/>
</dbReference>
<evidence type="ECO:0000313" key="4">
    <source>
        <dbReference type="Proteomes" id="UP000076962"/>
    </source>
</evidence>
<evidence type="ECO:0000259" key="2">
    <source>
        <dbReference type="Pfam" id="PF00656"/>
    </source>
</evidence>
<evidence type="ECO:0000313" key="3">
    <source>
        <dbReference type="EMBL" id="OAD21623.1"/>
    </source>
</evidence>
<reference evidence="3 4" key="1">
    <citation type="submission" date="2016-05" db="EMBL/GenBank/DDBJ databases">
        <title>Single-cell genome of chain-forming Candidatus Thiomargarita nelsonii and comparison to other large sulfur-oxidizing bacteria.</title>
        <authorList>
            <person name="Winkel M."/>
            <person name="Salman V."/>
            <person name="Woyke T."/>
            <person name="Schulz-Vogt H."/>
            <person name="Richter M."/>
            <person name="Flood B."/>
            <person name="Bailey J."/>
            <person name="Amann R."/>
            <person name="Mussmann M."/>
        </authorList>
    </citation>
    <scope>NUCLEOTIDE SEQUENCE [LARGE SCALE GENOMIC DNA]</scope>
    <source>
        <strain evidence="3 4">THI036</strain>
    </source>
</reference>
<dbReference type="AlphaFoldDB" id="A0A176S0N7"/>
<name>A0A176S0N7_9GAMM</name>
<dbReference type="SUPFAM" id="SSF52129">
    <property type="entry name" value="Caspase-like"/>
    <property type="match status" value="1"/>
</dbReference>
<keyword evidence="3" id="KW-0378">Hydrolase</keyword>
<dbReference type="Proteomes" id="UP000076962">
    <property type="component" value="Unassembled WGS sequence"/>
</dbReference>
<dbReference type="Gene3D" id="3.40.50.1460">
    <property type="match status" value="1"/>
</dbReference>
<feature type="coiled-coil region" evidence="1">
    <location>
        <begin position="587"/>
        <end position="625"/>
    </location>
</feature>
<accession>A0A176S0N7</accession>
<dbReference type="InterPro" id="IPR029030">
    <property type="entry name" value="Caspase-like_dom_sf"/>
</dbReference>
<dbReference type="SUPFAM" id="SSF57997">
    <property type="entry name" value="Tropomyosin"/>
    <property type="match status" value="1"/>
</dbReference>
<dbReference type="InterPro" id="IPR016024">
    <property type="entry name" value="ARM-type_fold"/>
</dbReference>
<dbReference type="GO" id="GO:0004197">
    <property type="term" value="F:cysteine-type endopeptidase activity"/>
    <property type="evidence" value="ECO:0007669"/>
    <property type="project" value="InterPro"/>
</dbReference>
<dbReference type="InterPro" id="IPR011600">
    <property type="entry name" value="Pept_C14_caspase"/>
</dbReference>
<comment type="caution">
    <text evidence="3">The sequence shown here is derived from an EMBL/GenBank/DDBJ whole genome shotgun (WGS) entry which is preliminary data.</text>
</comment>
<evidence type="ECO:0000256" key="1">
    <source>
        <dbReference type="SAM" id="Coils"/>
    </source>
</evidence>
<dbReference type="SUPFAM" id="SSF48371">
    <property type="entry name" value="ARM repeat"/>
    <property type="match status" value="1"/>
</dbReference>
<gene>
    <name evidence="3" type="ORF">THIOM_002601</name>
</gene>
<feature type="coiled-coil region" evidence="1">
    <location>
        <begin position="773"/>
        <end position="842"/>
    </location>
</feature>
<dbReference type="EC" id="3.4.22.-" evidence="3"/>
<dbReference type="Gene3D" id="1.25.10.10">
    <property type="entry name" value="Leucine-rich Repeat Variant"/>
    <property type="match status" value="1"/>
</dbReference>
<organism evidence="3 4">
    <name type="scientific">Candidatus Thiomargarita nelsonii</name>
    <dbReference type="NCBI Taxonomy" id="1003181"/>
    <lineage>
        <taxon>Bacteria</taxon>
        <taxon>Pseudomonadati</taxon>
        <taxon>Pseudomonadota</taxon>
        <taxon>Gammaproteobacteria</taxon>
        <taxon>Thiotrichales</taxon>
        <taxon>Thiotrichaceae</taxon>
        <taxon>Thiomargarita</taxon>
    </lineage>
</organism>
<dbReference type="InterPro" id="IPR052039">
    <property type="entry name" value="Caspase-related_regulators"/>
</dbReference>
<protein>
    <submittedName>
        <fullName evidence="3">Peptidase C14, caspase catalytic domain protein</fullName>
        <ecNumber evidence="3">3.4.22.-</ecNumber>
    </submittedName>
</protein>
<dbReference type="PANTHER" id="PTHR22576:SF37">
    <property type="entry name" value="MUCOSA-ASSOCIATED LYMPHOID TISSUE LYMPHOMA TRANSLOCATION PROTEIN 1"/>
    <property type="match status" value="1"/>
</dbReference>
<dbReference type="EMBL" id="LUTY01001500">
    <property type="protein sequence ID" value="OAD21623.1"/>
    <property type="molecule type" value="Genomic_DNA"/>
</dbReference>
<dbReference type="InterPro" id="IPR011989">
    <property type="entry name" value="ARM-like"/>
</dbReference>
<keyword evidence="4" id="KW-1185">Reference proteome</keyword>
<sequence>MAECHIATAEDTRATFAHKNPTPDKVEAFTKYKKRFAFIVGISRYKKRPLTGPTYDAVAIANVLAERYGFQVRLLVDDNKQAIVNDECHQLITNQIDKTVDKRTFNCINKDILEQQLDDFRKTVKKDGDESLLVFYYSGHGKRGSIVPYNSVFALADLATKIAAYGTHHTLLILDACYSSTISQISSIFQDSLGKAKPPSDKAIPLERAFAQPVVQVIAAGSGEVDDQANLSEQYRNIRSAEAKSLEKHSPFTALLKQALEGRIGIEQQSDNILTGTIKGSTLGHQIRELLTAKELSQLEKINQIPYYGTLAGKGEILLIPTRQVLNPRLVGSLYLLDERYQLVRASAIKALLAEPEQTNQNLVSDALPHLAFALSDSSTVQRAALEVLTQLVDKKNNPKNFKIIISSLTTILNRARTDILSEKAAILLGKLPTLADKKAVDAMAQYIERLQKKWNKQLKNFGLEKAEMPVEVTTRLFKTANPPQGMEYLEKRRQDAQWLLSYGVETILAKWPVEKAEQLKSVRKVAQSQVGKLEKRIADTSSELGQTRTKLDELLAKLVEKAQKFRDINYQYQDQQAKQQGFERRYGRIDAELNRWVERRNELENRIKKEFRQLEDAIKQYLKRKSQKETVLDNLSPDWRESDKVLNKIVQFAEQQARQMCLNLDEAELSDYLLSQLPIELSQFLGDWLKFKFEFEIEKETWYYQFVRKVLIDELKTKEVSTQVKQRCEMWISQGALEINWHKLYQNVLDWRKLVIEIREVQRAQKTLSPTVKDLESEAARLENDIKKKEQTKAKAKQDLQRAKEEGNRLFQEVKHTENTLKAAIEEISTAHDTVEEIQTQHKNENSLLEKMTEGVEKMSEYLLCRSQKGKDCPTQEANP</sequence>